<organism evidence="5">
    <name type="scientific">Vecturithrix granuli</name>
    <dbReference type="NCBI Taxonomy" id="1499967"/>
    <lineage>
        <taxon>Bacteria</taxon>
        <taxon>Candidatus Moduliflexota</taxon>
        <taxon>Candidatus Vecturitrichia</taxon>
        <taxon>Candidatus Vecturitrichales</taxon>
        <taxon>Candidatus Vecturitrichaceae</taxon>
        <taxon>Candidatus Vecturithrix</taxon>
    </lineage>
</organism>
<dbReference type="InterPro" id="IPR002052">
    <property type="entry name" value="DNA_methylase_N6_adenine_CS"/>
</dbReference>
<dbReference type="PROSITE" id="PS00092">
    <property type="entry name" value="N6_MTASE"/>
    <property type="match status" value="1"/>
</dbReference>
<accession>A0A081C7C6</accession>
<keyword evidence="6" id="KW-1185">Reference proteome</keyword>
<dbReference type="AlphaFoldDB" id="A0A081C7C6"/>
<sequence>MALRRCKGVFSGVNYLYFDDNLDILKKLYQEHPNGFIDLIYIDPPFNSKRNYNVLFEDVDLEDAKAQKEAFADTWSNISYLDTLNEIIELDKSLHMVLDAFAQTALSKSAISYLSIMAIRIWYMHKILKVSGSFYLHCDPTMSHYLKIVCDLIFGERNFLNEVIWCYKERGISKTTYGISNSKIRSFIGTHYQSQFQRGRPRG</sequence>
<dbReference type="Proteomes" id="UP000030661">
    <property type="component" value="Unassembled WGS sequence"/>
</dbReference>
<feature type="domain" description="DNA methylase N-4/N-6" evidence="4">
    <location>
        <begin position="37"/>
        <end position="174"/>
    </location>
</feature>
<dbReference type="GO" id="GO:0008170">
    <property type="term" value="F:N-methyltransferase activity"/>
    <property type="evidence" value="ECO:0007669"/>
    <property type="project" value="InterPro"/>
</dbReference>
<dbReference type="GO" id="GO:0003677">
    <property type="term" value="F:DNA binding"/>
    <property type="evidence" value="ECO:0007669"/>
    <property type="project" value="InterPro"/>
</dbReference>
<keyword evidence="3" id="KW-0808">Transferase</keyword>
<dbReference type="eggNOG" id="COG2189">
    <property type="taxonomic scope" value="Bacteria"/>
</dbReference>
<gene>
    <name evidence="5" type="ORF">U27_00378</name>
</gene>
<protein>
    <submittedName>
        <fullName evidence="5">Type II DNA modification enzyme</fullName>
    </submittedName>
</protein>
<evidence type="ECO:0000313" key="6">
    <source>
        <dbReference type="Proteomes" id="UP000030661"/>
    </source>
</evidence>
<reference evidence="5" key="1">
    <citation type="journal article" date="2015" name="PeerJ">
        <title>First genomic representation of candidate bacterial phylum KSB3 points to enhanced environmental sensing as a trigger of wastewater bulking.</title>
        <authorList>
            <person name="Sekiguchi Y."/>
            <person name="Ohashi A."/>
            <person name="Parks D.H."/>
            <person name="Yamauchi T."/>
            <person name="Tyson G.W."/>
            <person name="Hugenholtz P."/>
        </authorList>
    </citation>
    <scope>NUCLEOTIDE SEQUENCE [LARGE SCALE GENOMIC DNA]</scope>
</reference>
<dbReference type="Pfam" id="PF01555">
    <property type="entry name" value="N6_N4_Mtase"/>
    <property type="match status" value="1"/>
</dbReference>
<evidence type="ECO:0000256" key="1">
    <source>
        <dbReference type="ARBA" id="ARBA00006594"/>
    </source>
</evidence>
<name>A0A081C7C6_VECG1</name>
<evidence type="ECO:0000256" key="2">
    <source>
        <dbReference type="ARBA" id="ARBA00022603"/>
    </source>
</evidence>
<comment type="similarity">
    <text evidence="1">Belongs to the N(4)/N(6)-methyltransferase family.</text>
</comment>
<keyword evidence="2" id="KW-0489">Methyltransferase</keyword>
<dbReference type="EMBL" id="DF820473">
    <property type="protein sequence ID" value="GAK60481.1"/>
    <property type="molecule type" value="Genomic_DNA"/>
</dbReference>
<evidence type="ECO:0000256" key="3">
    <source>
        <dbReference type="ARBA" id="ARBA00022679"/>
    </source>
</evidence>
<dbReference type="GO" id="GO:0032259">
    <property type="term" value="P:methylation"/>
    <property type="evidence" value="ECO:0007669"/>
    <property type="project" value="UniProtKB-KW"/>
</dbReference>
<dbReference type="InterPro" id="IPR029063">
    <property type="entry name" value="SAM-dependent_MTases_sf"/>
</dbReference>
<dbReference type="InterPro" id="IPR002941">
    <property type="entry name" value="DNA_methylase_N4/N6"/>
</dbReference>
<dbReference type="SUPFAM" id="SSF53335">
    <property type="entry name" value="S-adenosyl-L-methionine-dependent methyltransferases"/>
    <property type="match status" value="1"/>
</dbReference>
<dbReference type="HOGENOM" id="CLU_1346706_0_0_0"/>
<evidence type="ECO:0000259" key="4">
    <source>
        <dbReference type="Pfam" id="PF01555"/>
    </source>
</evidence>
<dbReference type="STRING" id="1499967.U27_00378"/>
<evidence type="ECO:0000313" key="5">
    <source>
        <dbReference type="EMBL" id="GAK60481.1"/>
    </source>
</evidence>
<dbReference type="Gene3D" id="3.40.50.150">
    <property type="entry name" value="Vaccinia Virus protein VP39"/>
    <property type="match status" value="1"/>
</dbReference>
<proteinExistence type="inferred from homology"/>